<dbReference type="RefSeq" id="XP_003675390.1">
    <property type="nucleotide sequence ID" value="XM_003675342.1"/>
</dbReference>
<reference key="2">
    <citation type="submission" date="2011-08" db="EMBL/GenBank/DDBJ databases">
        <title>Genome sequence of Naumovozyma castellii.</title>
        <authorList>
            <person name="Gordon J.L."/>
            <person name="Armisen D."/>
            <person name="Proux-Wera E."/>
            <person name="OhEigeartaigh S.S."/>
            <person name="Byrne K.P."/>
            <person name="Wolfe K.H."/>
        </authorList>
    </citation>
    <scope>NUCLEOTIDE SEQUENCE</scope>
    <source>
        <strain>Type strain:CBS 4309</strain>
    </source>
</reference>
<proteinExistence type="inferred from homology"/>
<feature type="compositionally biased region" description="Basic and acidic residues" evidence="3">
    <location>
        <begin position="16"/>
        <end position="33"/>
    </location>
</feature>
<feature type="compositionally biased region" description="Basic residues" evidence="3">
    <location>
        <begin position="86"/>
        <end position="100"/>
    </location>
</feature>
<name>G0VC14_NAUCA</name>
<reference evidence="5 6" key="1">
    <citation type="journal article" date="2011" name="Proc. Natl. Acad. Sci. U.S.A.">
        <title>Evolutionary erosion of yeast sex chromosomes by mating-type switching accidents.</title>
        <authorList>
            <person name="Gordon J.L."/>
            <person name="Armisen D."/>
            <person name="Proux-Wera E."/>
            <person name="Oheigeartaigh S.S."/>
            <person name="Byrne K.P."/>
            <person name="Wolfe K.H."/>
        </authorList>
    </citation>
    <scope>NUCLEOTIDE SEQUENCE [LARGE SCALE GENOMIC DNA]</scope>
    <source>
        <strain evidence="6">ATCC 76901 / BCRC 22586 / CBS 4309 / NBRC 1992 / NRRL Y-12630</strain>
    </source>
</reference>
<dbReference type="OMA" id="PEISNWA"/>
<dbReference type="Gene3D" id="3.60.10.10">
    <property type="entry name" value="Endonuclease/exonuclease/phosphatase"/>
    <property type="match status" value="1"/>
</dbReference>
<gene>
    <name evidence="5" type="primary">NCAS0C00310</name>
    <name evidence="5" type="ordered locus">NCAS_0C00310</name>
</gene>
<dbReference type="OrthoDB" id="428734at2759"/>
<evidence type="ECO:0000256" key="1">
    <source>
        <dbReference type="ARBA" id="ARBA00010774"/>
    </source>
</evidence>
<accession>G0VC14</accession>
<dbReference type="GO" id="GO:0006364">
    <property type="term" value="P:rRNA processing"/>
    <property type="evidence" value="ECO:0007669"/>
    <property type="project" value="EnsemblFungi"/>
</dbReference>
<evidence type="ECO:0000313" key="6">
    <source>
        <dbReference type="Proteomes" id="UP000001640"/>
    </source>
</evidence>
<evidence type="ECO:0000259" key="4">
    <source>
        <dbReference type="Pfam" id="PF03372"/>
    </source>
</evidence>
<dbReference type="EMBL" id="HE576754">
    <property type="protein sequence ID" value="CCC69021.1"/>
    <property type="molecule type" value="Genomic_DNA"/>
</dbReference>
<feature type="domain" description="Endonuclease/exonuclease/phosphatase" evidence="4">
    <location>
        <begin position="157"/>
        <end position="546"/>
    </location>
</feature>
<dbReference type="KEGG" id="ncs:NCAS_0C00310"/>
<dbReference type="InParanoid" id="G0VC14"/>
<dbReference type="HOGENOM" id="CLU_034867_0_0_1"/>
<sequence length="556" mass="63870">MNILKKVFSPNSKDVLTAEKIGEQQGDDKEMNKEPFVMVDAPPVETATPDQYQKSESKVEMDLETKINENPAKEPNIETKNVPNSHKSKKKSKGKSKGKKPSPEEIAKIRAERQAKKEAALAQGLDPNALPDLQFIQRPILHLHEEEPVTGFKISIMTYNCLAQALIRRKLFPDSGDALKWFKRSKVLSNEFKHYNPDVICLQEIDHLQYQSFWKAEFEKVGYESQFHRKQSKNHGVAIIWRKELFTLTDKMLIDFDKEPSGEIPPRTTTNNAGLALSLKFTEKALSKFSNGTSRMGIIVGTTHLFWHPFGTYERTRQCYVVLNKMKEFMHRINVLQNNNDGDTSHWYPFFCGDFNSQPFDTPYLSMTSKPIHYKGRAKTVIECSTSYKFSKKRDGEEDADEEEGGNIEKFGKDQPQTPVPDHFIANEEQKKLVKNMELLHNSLDMRAISLYGVGYRKVHPENAGLDNDCGEPEISNWAHTWNGLLDYILFIKHWGFDDCQHVDTLEKFEKENSIKVRGYLRMPPSTEMSKHGHGQPHTGEYPSDHLSMICELELI</sequence>
<feature type="region of interest" description="Disordered" evidence="3">
    <location>
        <begin position="1"/>
        <end position="105"/>
    </location>
</feature>
<feature type="region of interest" description="Disordered" evidence="3">
    <location>
        <begin position="393"/>
        <end position="419"/>
    </location>
</feature>
<dbReference type="eggNOG" id="KOG2338">
    <property type="taxonomic scope" value="Eukaryota"/>
</dbReference>
<keyword evidence="6" id="KW-1185">Reference proteome</keyword>
<evidence type="ECO:0000256" key="3">
    <source>
        <dbReference type="SAM" id="MobiDB-lite"/>
    </source>
</evidence>
<dbReference type="InterPro" id="IPR050410">
    <property type="entry name" value="CCR4/nocturin_mRNA_transcr"/>
</dbReference>
<feature type="compositionally biased region" description="Basic and acidic residues" evidence="3">
    <location>
        <begin position="53"/>
        <end position="77"/>
    </location>
</feature>
<dbReference type="Proteomes" id="UP000001640">
    <property type="component" value="Chromosome 3"/>
</dbReference>
<organism evidence="5 6">
    <name type="scientific">Naumovozyma castellii</name>
    <name type="common">Yeast</name>
    <name type="synonym">Saccharomyces castellii</name>
    <dbReference type="NCBI Taxonomy" id="27288"/>
    <lineage>
        <taxon>Eukaryota</taxon>
        <taxon>Fungi</taxon>
        <taxon>Dikarya</taxon>
        <taxon>Ascomycota</taxon>
        <taxon>Saccharomycotina</taxon>
        <taxon>Saccharomycetes</taxon>
        <taxon>Saccharomycetales</taxon>
        <taxon>Saccharomycetaceae</taxon>
        <taxon>Naumovozyma</taxon>
    </lineage>
</organism>
<dbReference type="SUPFAM" id="SSF56219">
    <property type="entry name" value="DNase I-like"/>
    <property type="match status" value="1"/>
</dbReference>
<dbReference type="GO" id="GO:0004521">
    <property type="term" value="F:RNA endonuclease activity"/>
    <property type="evidence" value="ECO:0007669"/>
    <property type="project" value="EnsemblFungi"/>
</dbReference>
<dbReference type="InterPro" id="IPR005135">
    <property type="entry name" value="Endo/exonuclease/phosphatase"/>
</dbReference>
<dbReference type="AlphaFoldDB" id="G0VC14"/>
<protein>
    <recommendedName>
        <fullName evidence="4">Endonuclease/exonuclease/phosphatase domain-containing protein</fullName>
    </recommendedName>
</protein>
<dbReference type="GeneID" id="96902607"/>
<dbReference type="PANTHER" id="PTHR12121:SF45">
    <property type="entry name" value="NOCTURNIN"/>
    <property type="match status" value="1"/>
</dbReference>
<keyword evidence="2" id="KW-0378">Hydrolase</keyword>
<dbReference type="PANTHER" id="PTHR12121">
    <property type="entry name" value="CARBON CATABOLITE REPRESSOR PROTEIN 4"/>
    <property type="match status" value="1"/>
</dbReference>
<evidence type="ECO:0000313" key="5">
    <source>
        <dbReference type="EMBL" id="CCC69021.1"/>
    </source>
</evidence>
<dbReference type="Pfam" id="PF03372">
    <property type="entry name" value="Exo_endo_phos"/>
    <property type="match status" value="1"/>
</dbReference>
<dbReference type="InterPro" id="IPR036691">
    <property type="entry name" value="Endo/exonu/phosph_ase_sf"/>
</dbReference>
<comment type="similarity">
    <text evidence="1">Belongs to the CCR4/nocturin family.</text>
</comment>
<feature type="compositionally biased region" description="Acidic residues" evidence="3">
    <location>
        <begin position="397"/>
        <end position="406"/>
    </location>
</feature>
<dbReference type="FunCoup" id="G0VC14">
    <property type="interactions" value="514"/>
</dbReference>
<dbReference type="GO" id="GO:0000175">
    <property type="term" value="F:3'-5'-RNA exonuclease activity"/>
    <property type="evidence" value="ECO:0007669"/>
    <property type="project" value="TreeGrafter"/>
</dbReference>
<evidence type="ECO:0000256" key="2">
    <source>
        <dbReference type="ARBA" id="ARBA00022801"/>
    </source>
</evidence>